<feature type="domain" description="YdhG-like" evidence="1">
    <location>
        <begin position="16"/>
        <end position="110"/>
    </location>
</feature>
<sequence length="125" mass="14487">MVTAVEDFIYTYEGNQRAVMLYLHNLLSGEMDLVAKIRFKVPFYYKKSWICYLNPRKNGLVEFSFLRGNELSNVQGLLQSKGRKQVFSVTFENLADIPEKTINEIIQEALLLDETVPYASKRKKA</sequence>
<dbReference type="InterPro" id="IPR014922">
    <property type="entry name" value="YdhG-like"/>
</dbReference>
<name>A0ABT8LCR0_9BACT</name>
<proteinExistence type="predicted"/>
<dbReference type="SUPFAM" id="SSF159888">
    <property type="entry name" value="YdhG-like"/>
    <property type="match status" value="1"/>
</dbReference>
<gene>
    <name evidence="2" type="ORF">QQ020_18790</name>
</gene>
<reference evidence="2" key="1">
    <citation type="submission" date="2023-06" db="EMBL/GenBank/DDBJ databases">
        <title>Genomic of Agaribacillus aureum.</title>
        <authorList>
            <person name="Wang G."/>
        </authorList>
    </citation>
    <scope>NUCLEOTIDE SEQUENCE</scope>
    <source>
        <strain evidence="2">BMA12</strain>
    </source>
</reference>
<organism evidence="2 3">
    <name type="scientific">Agaribacillus aureus</name>
    <dbReference type="NCBI Taxonomy" id="3051825"/>
    <lineage>
        <taxon>Bacteria</taxon>
        <taxon>Pseudomonadati</taxon>
        <taxon>Bacteroidota</taxon>
        <taxon>Cytophagia</taxon>
        <taxon>Cytophagales</taxon>
        <taxon>Splendidivirgaceae</taxon>
        <taxon>Agaribacillus</taxon>
    </lineage>
</organism>
<dbReference type="Proteomes" id="UP001172083">
    <property type="component" value="Unassembled WGS sequence"/>
</dbReference>
<dbReference type="EMBL" id="JAUJEB010000004">
    <property type="protein sequence ID" value="MDN5214131.1"/>
    <property type="molecule type" value="Genomic_DNA"/>
</dbReference>
<protein>
    <submittedName>
        <fullName evidence="2">DUF1801 domain-containing protein</fullName>
    </submittedName>
</protein>
<evidence type="ECO:0000313" key="3">
    <source>
        <dbReference type="Proteomes" id="UP001172083"/>
    </source>
</evidence>
<evidence type="ECO:0000259" key="1">
    <source>
        <dbReference type="Pfam" id="PF08818"/>
    </source>
</evidence>
<evidence type="ECO:0000313" key="2">
    <source>
        <dbReference type="EMBL" id="MDN5214131.1"/>
    </source>
</evidence>
<keyword evidence="3" id="KW-1185">Reference proteome</keyword>
<dbReference type="RefSeq" id="WP_346759466.1">
    <property type="nucleotide sequence ID" value="NZ_JAUJEB010000004.1"/>
</dbReference>
<comment type="caution">
    <text evidence="2">The sequence shown here is derived from an EMBL/GenBank/DDBJ whole genome shotgun (WGS) entry which is preliminary data.</text>
</comment>
<accession>A0ABT8LCR0</accession>
<dbReference type="Pfam" id="PF08818">
    <property type="entry name" value="DUF1801"/>
    <property type="match status" value="1"/>
</dbReference>